<dbReference type="Gene3D" id="2.60.120.200">
    <property type="match status" value="1"/>
</dbReference>
<dbReference type="PANTHER" id="PTHR42812">
    <property type="entry name" value="BETA-XYLOSIDASE"/>
    <property type="match status" value="1"/>
</dbReference>
<evidence type="ECO:0000259" key="5">
    <source>
        <dbReference type="Pfam" id="PF17851"/>
    </source>
</evidence>
<dbReference type="SUPFAM" id="SSF75005">
    <property type="entry name" value="Arabinanase/levansucrase/invertase"/>
    <property type="match status" value="1"/>
</dbReference>
<dbReference type="CDD" id="cd18617">
    <property type="entry name" value="GH43_XynB-like"/>
    <property type="match status" value="1"/>
</dbReference>
<keyword evidence="7" id="KW-1185">Reference proteome</keyword>
<dbReference type="Pfam" id="PF17851">
    <property type="entry name" value="GH43_C2"/>
    <property type="match status" value="1"/>
</dbReference>
<dbReference type="PANTHER" id="PTHR42812:SF12">
    <property type="entry name" value="BETA-XYLOSIDASE-RELATED"/>
    <property type="match status" value="1"/>
</dbReference>
<proteinExistence type="inferred from homology"/>
<evidence type="ECO:0000256" key="2">
    <source>
        <dbReference type="ARBA" id="ARBA00022801"/>
    </source>
</evidence>
<comment type="caution">
    <text evidence="6">The sequence shown here is derived from an EMBL/GenBank/DDBJ whole genome shotgun (WGS) entry which is preliminary data.</text>
</comment>
<organism evidence="6 7">
    <name type="scientific">Blautia hominis</name>
    <dbReference type="NCBI Taxonomy" id="2025493"/>
    <lineage>
        <taxon>Bacteria</taxon>
        <taxon>Bacillati</taxon>
        <taxon>Bacillota</taxon>
        <taxon>Clostridia</taxon>
        <taxon>Lachnospirales</taxon>
        <taxon>Lachnospiraceae</taxon>
        <taxon>Blautia</taxon>
    </lineage>
</organism>
<dbReference type="GO" id="GO:0016787">
    <property type="term" value="F:hydrolase activity"/>
    <property type="evidence" value="ECO:0007669"/>
    <property type="project" value="UniProtKB-KW"/>
</dbReference>
<evidence type="ECO:0000256" key="1">
    <source>
        <dbReference type="ARBA" id="ARBA00009865"/>
    </source>
</evidence>
<accession>A0ABQ0BHJ1</accession>
<sequence length="509" mass="58025">MKGFYPDPSVCRVGEDYYLVNSSFSYFPGVPVFHSRDLAHWEQVGNILERPGQIRLEGGEISRGIFAPVLRWHNGIFYMITTNIDQGGNFIMTSKTPEGPWSNPYYLENEAEGIDPSLFFDDDGTCYYVGTRPNKAGVKYNGDWEIWIQELDVEKMQLVGESRKIWKGAMNHAVWPEGPHLYKTGGYYYLIHAEGGTGMEHSITAARSRSLKDNFEGCPANPIFTHRHLGRNYPVTCAGHGDLFDDGKGNWYMVMLATRMCKGCSSMGRETFLAKVEWEEGWPVINPGIGKLEDRVELPGEACRFPKEETEDDIIHFHRDDLEPSLISIYGRDETMYSLKEHPGCLRLFANKAHPGEKKRFSYIGVRQKGYRFEASTGMEFNPDTEGAGAGFLLYQNHENYLKAEVRKEKQERYFYVIQNIKGEETILSREPIENEMTEIIVRAEEQNAAVFTQVNGRRKQAVSNIDLRPYTTEYAGGFVGCTMGVFASSYGKEEKDYADFSWISVINH</sequence>
<reference evidence="6 7" key="1">
    <citation type="submission" date="2024-04" db="EMBL/GenBank/DDBJ databases">
        <title>Defined microbial consortia suppress multidrug-resistant proinflammatory Enterobacteriaceae via ecological control.</title>
        <authorList>
            <person name="Furuichi M."/>
            <person name="Kawaguchi T."/>
            <person name="Pust M."/>
            <person name="Yasuma K."/>
            <person name="Plichta D."/>
            <person name="Hasegawa N."/>
            <person name="Ohya T."/>
            <person name="Bhattarai S."/>
            <person name="Sasajima S."/>
            <person name="Aoto Y."/>
            <person name="Tuganbaev T."/>
            <person name="Yaginuma M."/>
            <person name="Ueda M."/>
            <person name="Okahashi N."/>
            <person name="Amafuji K."/>
            <person name="Kiridooshi Y."/>
            <person name="Sugita K."/>
            <person name="Strazar M."/>
            <person name="Skelly A."/>
            <person name="Suda W."/>
            <person name="Hattori M."/>
            <person name="Nakamoto N."/>
            <person name="Caballero S."/>
            <person name="Norman J."/>
            <person name="Olle B."/>
            <person name="Tanoue T."/>
            <person name="Arita M."/>
            <person name="Bucci V."/>
            <person name="Atarashi K."/>
            <person name="Xavier R."/>
            <person name="Honda K."/>
        </authorList>
    </citation>
    <scope>NUCLEOTIDE SEQUENCE [LARGE SCALE GENOMIC DNA]</scope>
    <source>
        <strain evidence="7">k04-0078-D8-1</strain>
    </source>
</reference>
<comment type="similarity">
    <text evidence="1 4">Belongs to the glycosyl hydrolase 43 family.</text>
</comment>
<dbReference type="EMBL" id="BAABYW010000002">
    <property type="protein sequence ID" value="GAA6410916.1"/>
    <property type="molecule type" value="Genomic_DNA"/>
</dbReference>
<keyword evidence="3 4" id="KW-0326">Glycosidase</keyword>
<evidence type="ECO:0000256" key="4">
    <source>
        <dbReference type="RuleBase" id="RU361187"/>
    </source>
</evidence>
<keyword evidence="2 4" id="KW-0378">Hydrolase</keyword>
<dbReference type="Gene3D" id="2.115.10.20">
    <property type="entry name" value="Glycosyl hydrolase domain, family 43"/>
    <property type="match status" value="1"/>
</dbReference>
<dbReference type="InterPro" id="IPR013320">
    <property type="entry name" value="ConA-like_dom_sf"/>
</dbReference>
<dbReference type="SUPFAM" id="SSF49899">
    <property type="entry name" value="Concanavalin A-like lectins/glucanases"/>
    <property type="match status" value="1"/>
</dbReference>
<name>A0ABQ0BHJ1_9FIRM</name>
<dbReference type="Proteomes" id="UP001600943">
    <property type="component" value="Unassembled WGS sequence"/>
</dbReference>
<evidence type="ECO:0000313" key="6">
    <source>
        <dbReference type="EMBL" id="GAA6410916.1"/>
    </source>
</evidence>
<dbReference type="InterPro" id="IPR006710">
    <property type="entry name" value="Glyco_hydro_43"/>
</dbReference>
<dbReference type="Pfam" id="PF04616">
    <property type="entry name" value="Glyco_hydro_43"/>
    <property type="match status" value="1"/>
</dbReference>
<dbReference type="InterPro" id="IPR041542">
    <property type="entry name" value="GH43_C2"/>
</dbReference>
<dbReference type="InterPro" id="IPR051795">
    <property type="entry name" value="Glycosyl_Hydrlase_43"/>
</dbReference>
<protein>
    <submittedName>
        <fullName evidence="6">Glycoside hydrolase family 43 protein</fullName>
    </submittedName>
</protein>
<feature type="domain" description="Beta-xylosidase C-terminal Concanavalin A-like" evidence="5">
    <location>
        <begin position="316"/>
        <end position="505"/>
    </location>
</feature>
<gene>
    <name evidence="6" type="ORF">K040078D81_50330</name>
</gene>
<dbReference type="InterPro" id="IPR023296">
    <property type="entry name" value="Glyco_hydro_beta-prop_sf"/>
</dbReference>
<evidence type="ECO:0000313" key="7">
    <source>
        <dbReference type="Proteomes" id="UP001600943"/>
    </source>
</evidence>
<evidence type="ECO:0000256" key="3">
    <source>
        <dbReference type="ARBA" id="ARBA00023295"/>
    </source>
</evidence>